<dbReference type="EnsemblMetazoa" id="AATE005216-RA">
    <property type="protein sequence ID" value="AATE005216-PA.1"/>
    <property type="gene ID" value="AATE005216"/>
</dbReference>
<name>A0A182ITK4_ANOAO</name>
<dbReference type="InterPro" id="IPR016161">
    <property type="entry name" value="Ald_DH/histidinol_DH"/>
</dbReference>
<dbReference type="InterPro" id="IPR016163">
    <property type="entry name" value="Ald_DH_C"/>
</dbReference>
<dbReference type="InterPro" id="IPR009961">
    <property type="entry name" value="DUF1487"/>
</dbReference>
<dbReference type="PANTHER" id="PTHR21644">
    <property type="entry name" value="AT02555P-RELATED"/>
    <property type="match status" value="1"/>
</dbReference>
<reference evidence="1" key="1">
    <citation type="submission" date="2022-08" db="UniProtKB">
        <authorList>
            <consortium name="EnsemblMetazoa"/>
        </authorList>
    </citation>
    <scope>IDENTIFICATION</scope>
    <source>
        <strain evidence="1">EBRO</strain>
    </source>
</reference>
<accession>A0A182ITK4</accession>
<dbReference type="GO" id="GO:0016620">
    <property type="term" value="F:oxidoreductase activity, acting on the aldehyde or oxo group of donors, NAD or NADP as acceptor"/>
    <property type="evidence" value="ECO:0007669"/>
    <property type="project" value="InterPro"/>
</dbReference>
<sequence>LDLEENKMSSSAGTNNLSLLDCYSYAVNAESGTFLNYVTMHKATLIDSVQLLPKEEAAAGIELALSFMQHYMRLEDDGLVDKPEAKHRVLIDRRKSPFEILLDLHASMRATCVGFKLYFYGENPITSEFIKLLLQFPSFSNRDGDQLALTAEIPLHRAFCTMLVFDSCDLESASDRLAAAWSTNNAPWAIRSVMVQENIKDDFVQLVRSKLKPFSESQKRLLQDPLMKALDVAKSLGAQLVQNDADASEVKPTLAFVPGVQYLLSPSASAAEPSPIVVLSAFRTAKEALSLVNSNDGGSVSLWSEELSLTFEVAYGLRSQTVWVNSYAEFNPDCPYTFRKEDFCYGSDYAVCEKKVKTVFAPSAAHPSNSGERNRVAVKSLGTYVADTRGRGNTVQMKNGVHYETISSPADVEAYGENHRLAIADNFWDSYVSLDAFDRRFLLDTVYNQRKVICIPYGVTFAN</sequence>
<dbReference type="Gene3D" id="3.40.309.10">
    <property type="entry name" value="Aldehyde Dehydrogenase, Chain A, domain 2"/>
    <property type="match status" value="1"/>
</dbReference>
<dbReference type="VEuPathDB" id="VectorBase:AATE005216"/>
<evidence type="ECO:0000313" key="1">
    <source>
        <dbReference type="EnsemblMetazoa" id="AATE005216-PA.1"/>
    </source>
</evidence>
<dbReference type="STRING" id="41427.A0A182ITK4"/>
<dbReference type="AlphaFoldDB" id="A0A182ITK4"/>
<evidence type="ECO:0008006" key="2">
    <source>
        <dbReference type="Google" id="ProtNLM"/>
    </source>
</evidence>
<dbReference type="SUPFAM" id="SSF53720">
    <property type="entry name" value="ALDH-like"/>
    <property type="match status" value="1"/>
</dbReference>
<dbReference type="PANTHER" id="PTHR21644:SF0">
    <property type="entry name" value="AT02555P-RELATED"/>
    <property type="match status" value="1"/>
</dbReference>
<protein>
    <recommendedName>
        <fullName evidence="2">Aldehyde dehydrogenase domain-containing protein</fullName>
    </recommendedName>
</protein>
<dbReference type="Pfam" id="PF07368">
    <property type="entry name" value="DUF1487"/>
    <property type="match status" value="1"/>
</dbReference>
<organism evidence="1">
    <name type="scientific">Anopheles atroparvus</name>
    <name type="common">European mosquito</name>
    <dbReference type="NCBI Taxonomy" id="41427"/>
    <lineage>
        <taxon>Eukaryota</taxon>
        <taxon>Metazoa</taxon>
        <taxon>Ecdysozoa</taxon>
        <taxon>Arthropoda</taxon>
        <taxon>Hexapoda</taxon>
        <taxon>Insecta</taxon>
        <taxon>Pterygota</taxon>
        <taxon>Neoptera</taxon>
        <taxon>Endopterygota</taxon>
        <taxon>Diptera</taxon>
        <taxon>Nematocera</taxon>
        <taxon>Culicoidea</taxon>
        <taxon>Culicidae</taxon>
        <taxon>Anophelinae</taxon>
        <taxon>Anopheles</taxon>
    </lineage>
</organism>
<proteinExistence type="predicted"/>